<dbReference type="Proteomes" id="UP000226525">
    <property type="component" value="Unassembled WGS sequence"/>
</dbReference>
<dbReference type="InterPro" id="IPR019776">
    <property type="entry name" value="Flagellar_basal_body_rod_CS"/>
</dbReference>
<dbReference type="GO" id="GO:0030694">
    <property type="term" value="C:bacterial-type flagellum basal body, rod"/>
    <property type="evidence" value="ECO:0007669"/>
    <property type="project" value="InterPro"/>
</dbReference>
<dbReference type="InterPro" id="IPR001444">
    <property type="entry name" value="Flag_bb_rod_N"/>
</dbReference>
<accession>A0A2D6YGQ2</accession>
<evidence type="ECO:0000256" key="4">
    <source>
        <dbReference type="ARBA" id="ARBA00023143"/>
    </source>
</evidence>
<dbReference type="InterPro" id="IPR006300">
    <property type="entry name" value="FlgB"/>
</dbReference>
<proteinExistence type="inferred from homology"/>
<comment type="function">
    <text evidence="5 6">Structural component of flagellum, the bacterial motility apparatus. Part of the rod structure of flagellar basal body.</text>
</comment>
<evidence type="ECO:0000256" key="6">
    <source>
        <dbReference type="PIRNR" id="PIRNR002889"/>
    </source>
</evidence>
<gene>
    <name evidence="8" type="primary">flgB</name>
    <name evidence="8" type="ORF">CMN54_02695</name>
</gene>
<organism evidence="8 9">
    <name type="scientific">SAR324 cluster bacterium</name>
    <dbReference type="NCBI Taxonomy" id="2024889"/>
    <lineage>
        <taxon>Bacteria</taxon>
        <taxon>Deltaproteobacteria</taxon>
        <taxon>SAR324 cluster</taxon>
    </lineage>
</organism>
<evidence type="ECO:0000313" key="9">
    <source>
        <dbReference type="Proteomes" id="UP000226525"/>
    </source>
</evidence>
<dbReference type="PIRSF" id="PIRSF002889">
    <property type="entry name" value="Rod_FlgB"/>
    <property type="match status" value="1"/>
</dbReference>
<evidence type="ECO:0000259" key="7">
    <source>
        <dbReference type="Pfam" id="PF00460"/>
    </source>
</evidence>
<dbReference type="NCBIfam" id="TIGR01396">
    <property type="entry name" value="FlgB"/>
    <property type="match status" value="1"/>
</dbReference>
<comment type="subunit">
    <text evidence="6">The basal body constitutes a major portion of the flagellar organelle and consists of a number of rings mounted on a central rod.</text>
</comment>
<evidence type="ECO:0000256" key="3">
    <source>
        <dbReference type="ARBA" id="ARBA00014376"/>
    </source>
</evidence>
<feature type="domain" description="Flagellar basal body rod protein N-terminal" evidence="7">
    <location>
        <begin position="25"/>
        <end position="39"/>
    </location>
</feature>
<dbReference type="PROSITE" id="PS00588">
    <property type="entry name" value="FLAGELLA_BB_ROD"/>
    <property type="match status" value="1"/>
</dbReference>
<keyword evidence="8" id="KW-0282">Flagellum</keyword>
<dbReference type="Pfam" id="PF00460">
    <property type="entry name" value="Flg_bb_rod"/>
    <property type="match status" value="1"/>
</dbReference>
<dbReference type="PANTHER" id="PTHR30435:SF12">
    <property type="entry name" value="FLAGELLAR BASAL BODY ROD PROTEIN FLGB"/>
    <property type="match status" value="1"/>
</dbReference>
<reference evidence="9" key="1">
    <citation type="submission" date="2017-09" db="EMBL/GenBank/DDBJ databases">
        <title>The Reconstruction of 2,631 Draft Metagenome-Assembled Genomes from the Global Oceans.</title>
        <authorList>
            <person name="Tully B.J."/>
            <person name="Graham E.D."/>
            <person name="Heidelberg J.F."/>
        </authorList>
    </citation>
    <scope>NUCLEOTIDE SEQUENCE [LARGE SCALE GENOMIC DNA]</scope>
</reference>
<keyword evidence="4 6" id="KW-0975">Bacterial flagellum</keyword>
<dbReference type="EMBL" id="NZEX01000026">
    <property type="protein sequence ID" value="MAH62361.1"/>
    <property type="molecule type" value="Genomic_DNA"/>
</dbReference>
<comment type="caution">
    <text evidence="8">The sequence shown here is derived from an EMBL/GenBank/DDBJ whole genome shotgun (WGS) entry which is preliminary data.</text>
</comment>
<evidence type="ECO:0000256" key="2">
    <source>
        <dbReference type="ARBA" id="ARBA00009677"/>
    </source>
</evidence>
<keyword evidence="8" id="KW-0969">Cilium</keyword>
<dbReference type="GO" id="GO:0071978">
    <property type="term" value="P:bacterial-type flagellum-dependent swarming motility"/>
    <property type="evidence" value="ECO:0007669"/>
    <property type="project" value="TreeGrafter"/>
</dbReference>
<sequence>MSLFNDTAQLLAQKTLDLRTERHKLLSSNVANLDTPGYQAEDLVFENSLVAALEAETPGPLKVTDERHLDGNDAPLLDRVEGQRIRSATPFADFDGNTVELDKEMAKMAENQLMYNASVRMLSHQFRMLKTAISETK</sequence>
<evidence type="ECO:0000256" key="5">
    <source>
        <dbReference type="ARBA" id="ARBA00024934"/>
    </source>
</evidence>
<dbReference type="AlphaFoldDB" id="A0A2D6YGQ2"/>
<evidence type="ECO:0000313" key="8">
    <source>
        <dbReference type="EMBL" id="MAH62361.1"/>
    </source>
</evidence>
<comment type="subcellular location">
    <subcellularLocation>
        <location evidence="1 6">Bacterial flagellum basal body</location>
    </subcellularLocation>
</comment>
<protein>
    <recommendedName>
        <fullName evidence="3 6">Flagellar basal body rod protein FlgB</fullName>
    </recommendedName>
</protein>
<dbReference type="PANTHER" id="PTHR30435">
    <property type="entry name" value="FLAGELLAR PROTEIN"/>
    <property type="match status" value="1"/>
</dbReference>
<comment type="similarity">
    <text evidence="2 6">Belongs to the flagella basal body rod proteins family.</text>
</comment>
<evidence type="ECO:0000256" key="1">
    <source>
        <dbReference type="ARBA" id="ARBA00004117"/>
    </source>
</evidence>
<keyword evidence="8" id="KW-0966">Cell projection</keyword>
<name>A0A2D6YGQ2_9DELT</name>